<dbReference type="GO" id="GO:0003700">
    <property type="term" value="F:DNA-binding transcription factor activity"/>
    <property type="evidence" value="ECO:0007669"/>
    <property type="project" value="InterPro"/>
</dbReference>
<organism evidence="2 3">
    <name type="scientific">Spodoptera exigua</name>
    <name type="common">Beet armyworm</name>
    <name type="synonym">Noctua fulgens</name>
    <dbReference type="NCBI Taxonomy" id="7107"/>
    <lineage>
        <taxon>Eukaryota</taxon>
        <taxon>Metazoa</taxon>
        <taxon>Ecdysozoa</taxon>
        <taxon>Arthropoda</taxon>
        <taxon>Hexapoda</taxon>
        <taxon>Insecta</taxon>
        <taxon>Pterygota</taxon>
        <taxon>Neoptera</taxon>
        <taxon>Endopterygota</taxon>
        <taxon>Lepidoptera</taxon>
        <taxon>Glossata</taxon>
        <taxon>Ditrysia</taxon>
        <taxon>Noctuoidea</taxon>
        <taxon>Noctuidae</taxon>
        <taxon>Amphipyrinae</taxon>
        <taxon>Spodoptera</taxon>
    </lineage>
</organism>
<dbReference type="AlphaFoldDB" id="A0A922MTD8"/>
<sequence>MLYQQTWCQNHVLCRWCTQLTRRIQCTQHRYSVHPGALTQHRYHEPAQISPGGSSGYQSATATSVSPAKCSTDNLEDAEISDDPDFQRYEKAAMDAIVSRNGGTIIASNPRMRRAVRLQPHTGAAVEDDAYRRTREKNNAAAKQSRYRRKLREIHLSLKVTYLKRQLAALKAALGSQTCTRCHRSTVFS</sequence>
<dbReference type="InterPro" id="IPR046347">
    <property type="entry name" value="bZIP_sf"/>
</dbReference>
<proteinExistence type="predicted"/>
<dbReference type="Proteomes" id="UP000814243">
    <property type="component" value="Unassembled WGS sequence"/>
</dbReference>
<dbReference type="GO" id="GO:0005634">
    <property type="term" value="C:nucleus"/>
    <property type="evidence" value="ECO:0007669"/>
    <property type="project" value="UniProtKB-ARBA"/>
</dbReference>
<feature type="domain" description="BZIP" evidence="1">
    <location>
        <begin position="133"/>
        <end position="148"/>
    </location>
</feature>
<dbReference type="Pfam" id="PF07716">
    <property type="entry name" value="bZIP_2"/>
    <property type="match status" value="1"/>
</dbReference>
<dbReference type="EMBL" id="JACEFF010000205">
    <property type="protein sequence ID" value="KAH9642022.1"/>
    <property type="molecule type" value="Genomic_DNA"/>
</dbReference>
<dbReference type="Gene3D" id="1.20.5.170">
    <property type="match status" value="1"/>
</dbReference>
<dbReference type="InterPro" id="IPR004827">
    <property type="entry name" value="bZIP"/>
</dbReference>
<evidence type="ECO:0000259" key="1">
    <source>
        <dbReference type="PROSITE" id="PS00036"/>
    </source>
</evidence>
<reference evidence="2" key="1">
    <citation type="journal article" date="2021" name="G3 (Bethesda)">
        <title>Genome and transcriptome analysis of the beet armyworm Spodoptera exigua reveals targets for pest control. .</title>
        <authorList>
            <person name="Simon S."/>
            <person name="Breeschoten T."/>
            <person name="Jansen H.J."/>
            <person name="Dirks R.P."/>
            <person name="Schranz M.E."/>
            <person name="Ros V.I.D."/>
        </authorList>
    </citation>
    <scope>NUCLEOTIDE SEQUENCE</scope>
    <source>
        <strain evidence="2">TB_SE_WUR_2020</strain>
    </source>
</reference>
<evidence type="ECO:0000313" key="2">
    <source>
        <dbReference type="EMBL" id="KAH9642022.1"/>
    </source>
</evidence>
<dbReference type="PROSITE" id="PS00036">
    <property type="entry name" value="BZIP_BASIC"/>
    <property type="match status" value="1"/>
</dbReference>
<gene>
    <name evidence="2" type="ORF">HF086_007358</name>
</gene>
<comment type="caution">
    <text evidence="2">The sequence shown here is derived from an EMBL/GenBank/DDBJ whole genome shotgun (WGS) entry which is preliminary data.</text>
</comment>
<name>A0A922MTD8_SPOEX</name>
<evidence type="ECO:0000313" key="3">
    <source>
        <dbReference type="Proteomes" id="UP000814243"/>
    </source>
</evidence>
<protein>
    <recommendedName>
        <fullName evidence="1">BZIP domain-containing protein</fullName>
    </recommendedName>
</protein>
<dbReference type="SUPFAM" id="SSF57959">
    <property type="entry name" value="Leucine zipper domain"/>
    <property type="match status" value="1"/>
</dbReference>
<accession>A0A922MTD8</accession>